<organism evidence="3 4">
    <name type="scientific">Streptomyces flavofungini</name>
    <dbReference type="NCBI Taxonomy" id="68200"/>
    <lineage>
        <taxon>Bacteria</taxon>
        <taxon>Bacillati</taxon>
        <taxon>Actinomycetota</taxon>
        <taxon>Actinomycetes</taxon>
        <taxon>Kitasatosporales</taxon>
        <taxon>Streptomycetaceae</taxon>
        <taxon>Streptomyces</taxon>
    </lineage>
</organism>
<dbReference type="Gene3D" id="1.10.10.10">
    <property type="entry name" value="Winged helix-like DNA-binding domain superfamily/Winged helix DNA-binding domain"/>
    <property type="match status" value="2"/>
</dbReference>
<dbReference type="InterPro" id="IPR036388">
    <property type="entry name" value="WH-like_DNA-bd_sf"/>
</dbReference>
<dbReference type="PANTHER" id="PTHR34293">
    <property type="entry name" value="HTH-TYPE TRANSCRIPTIONAL REGULATOR TRMBL2"/>
    <property type="match status" value="1"/>
</dbReference>
<dbReference type="RefSeq" id="WP_190115535.1">
    <property type="nucleotide sequence ID" value="NZ_BMVR01000004.1"/>
</dbReference>
<dbReference type="EMBL" id="JAEKOZ010000012">
    <property type="protein sequence ID" value="MBJ3809633.1"/>
    <property type="molecule type" value="Genomic_DNA"/>
</dbReference>
<dbReference type="InterPro" id="IPR016032">
    <property type="entry name" value="Sig_transdc_resp-reg_C-effctor"/>
</dbReference>
<feature type="compositionally biased region" description="Low complexity" evidence="1">
    <location>
        <begin position="344"/>
        <end position="363"/>
    </location>
</feature>
<sequence length="378" mass="39549">MLAAIGLDETHEAAYRALVSVGAADVPDLARRLTLGEPETERALRRLERHGLAAQASGRAGRWVAAPPGVALGALLTQHRHELEKAELAATLLAEEYRARAAEPTVHDLVEVVTGAAAVSQRFLQLQLGASHEVCALVTGRPVAVTGVENDAEEQAANRGVRYRVVIEREVLAAPTGLMEVAAAMRRDERIRVADRVPTKLVVADGTLAMVPLTSRTAEPAALVVHASGLLESLTGLFEAVWRTALPLRLGEGDAVREAGADGPDGTDLEVLSLLLAGMTDASVAKQLDLGLRTVQRRVKRLMELTGVTTRLQLGWHAYERGWVAREAAAGSGALPVPAPAAPVVPAAPTVSAAPAAPTAPTATDPPPGADPHASPQD</sequence>
<evidence type="ECO:0000259" key="2">
    <source>
        <dbReference type="SMART" id="SM00421"/>
    </source>
</evidence>
<evidence type="ECO:0000256" key="1">
    <source>
        <dbReference type="SAM" id="MobiDB-lite"/>
    </source>
</evidence>
<feature type="region of interest" description="Disordered" evidence="1">
    <location>
        <begin position="339"/>
        <end position="378"/>
    </location>
</feature>
<dbReference type="InterPro" id="IPR036390">
    <property type="entry name" value="WH_DNA-bd_sf"/>
</dbReference>
<dbReference type="Proteomes" id="UP000634780">
    <property type="component" value="Unassembled WGS sequence"/>
</dbReference>
<feature type="domain" description="HTH luxR-type" evidence="2">
    <location>
        <begin position="261"/>
        <end position="318"/>
    </location>
</feature>
<proteinExistence type="predicted"/>
<gene>
    <name evidence="3" type="ORF">JGB26_21335</name>
</gene>
<reference evidence="3 4" key="1">
    <citation type="submission" date="2020-12" db="EMBL/GenBank/DDBJ databases">
        <title>Streptomyces typhae sp. nov., a novel endophytic actinomycete isolated from the root of cattail pollen (Typha angustifolia L.).</title>
        <authorList>
            <person name="Peng C."/>
            <person name="Liu C."/>
        </authorList>
    </citation>
    <scope>NUCLEOTIDE SEQUENCE [LARGE SCALE GENOMIC DNA]</scope>
    <source>
        <strain evidence="3 4">JCM 4753</strain>
    </source>
</reference>
<comment type="caution">
    <text evidence="3">The sequence shown here is derived from an EMBL/GenBank/DDBJ whole genome shotgun (WGS) entry which is preliminary data.</text>
</comment>
<evidence type="ECO:0000313" key="4">
    <source>
        <dbReference type="Proteomes" id="UP000634780"/>
    </source>
</evidence>
<accession>A0ABS0X8V5</accession>
<dbReference type="InterPro" id="IPR000792">
    <property type="entry name" value="Tscrpt_reg_LuxR_C"/>
</dbReference>
<protein>
    <submittedName>
        <fullName evidence="3">Helix-turn-helix transcriptional regulator</fullName>
    </submittedName>
</protein>
<dbReference type="SMART" id="SM00421">
    <property type="entry name" value="HTH_LUXR"/>
    <property type="match status" value="1"/>
</dbReference>
<dbReference type="InterPro" id="IPR002831">
    <property type="entry name" value="Tscrpt_reg_TrmB_N"/>
</dbReference>
<keyword evidence="4" id="KW-1185">Reference proteome</keyword>
<evidence type="ECO:0000313" key="3">
    <source>
        <dbReference type="EMBL" id="MBJ3809633.1"/>
    </source>
</evidence>
<dbReference type="SUPFAM" id="SSF46785">
    <property type="entry name" value="Winged helix' DNA-binding domain"/>
    <property type="match status" value="1"/>
</dbReference>
<dbReference type="Pfam" id="PF01978">
    <property type="entry name" value="TrmB"/>
    <property type="match status" value="1"/>
</dbReference>
<dbReference type="InterPro" id="IPR051797">
    <property type="entry name" value="TrmB-like"/>
</dbReference>
<dbReference type="PANTHER" id="PTHR34293:SF1">
    <property type="entry name" value="HTH-TYPE TRANSCRIPTIONAL REGULATOR TRMBL2"/>
    <property type="match status" value="1"/>
</dbReference>
<dbReference type="SUPFAM" id="SSF46894">
    <property type="entry name" value="C-terminal effector domain of the bipartite response regulators"/>
    <property type="match status" value="1"/>
</dbReference>
<name>A0ABS0X8V5_9ACTN</name>